<evidence type="ECO:0000313" key="1">
    <source>
        <dbReference type="EMBL" id="MFC7247614.1"/>
    </source>
</evidence>
<accession>A0ABW2H8J2</accession>
<dbReference type="EMBL" id="JBHTAC010000060">
    <property type="protein sequence ID" value="MFC7247614.1"/>
    <property type="molecule type" value="Genomic_DNA"/>
</dbReference>
<sequence length="399" mass="43624">MADLLVPGLRARMGQVRFVTAMAVGSLACETLAEQTPADGISTPAICFEWLMVEAFVRRLGKDLPSGIPGSQKARAIIQRSQRLSAATYLKGPTVFGFNGVYKPFAVDARVVGAGLEPGTRCADLVRAWEHDQDLKGFTDEVPGTAGHDLRRKVRQEVHDALRSGRCQTAPGSRLLGQLTDALRPDRSGPAERRALRSLITDPAHETRAELAGHVAGLDTSRYEHEAQLLEAVRARCSPELARIVDAVIAYERFAALVDAGFRTLCSMSYALGGQPFTPAMAREHETIEHCARELPVRYRRAADAIAQVLPDAVLEQRLGEFALTRGPAELAEQLLAHHEQVQAGKPPHGRRPWFEPLRGGWVVRKAYGAGDPPQLGPKFVHPVRVAPLLHFMKDTADE</sequence>
<reference evidence="2" key="1">
    <citation type="journal article" date="2019" name="Int. J. Syst. Evol. Microbiol.">
        <title>The Global Catalogue of Microorganisms (GCM) 10K type strain sequencing project: providing services to taxonomists for standard genome sequencing and annotation.</title>
        <authorList>
            <consortium name="The Broad Institute Genomics Platform"/>
            <consortium name="The Broad Institute Genome Sequencing Center for Infectious Disease"/>
            <person name="Wu L."/>
            <person name="Ma J."/>
        </authorList>
    </citation>
    <scope>NUCLEOTIDE SEQUENCE [LARGE SCALE GENOMIC DNA]</scope>
    <source>
        <strain evidence="2">CGMCC 1.9106</strain>
    </source>
</reference>
<protein>
    <submittedName>
        <fullName evidence="1">Uncharacterized protein</fullName>
    </submittedName>
</protein>
<evidence type="ECO:0000313" key="2">
    <source>
        <dbReference type="Proteomes" id="UP001596392"/>
    </source>
</evidence>
<dbReference type="Proteomes" id="UP001596392">
    <property type="component" value="Unassembled WGS sequence"/>
</dbReference>
<comment type="caution">
    <text evidence="1">The sequence shown here is derived from an EMBL/GenBank/DDBJ whole genome shotgun (WGS) entry which is preliminary data.</text>
</comment>
<keyword evidence="2" id="KW-1185">Reference proteome</keyword>
<organism evidence="1 2">
    <name type="scientific">Catellatospora aurea</name>
    <dbReference type="NCBI Taxonomy" id="1337874"/>
    <lineage>
        <taxon>Bacteria</taxon>
        <taxon>Bacillati</taxon>
        <taxon>Actinomycetota</taxon>
        <taxon>Actinomycetes</taxon>
        <taxon>Micromonosporales</taxon>
        <taxon>Micromonosporaceae</taxon>
        <taxon>Catellatospora</taxon>
    </lineage>
</organism>
<dbReference type="RefSeq" id="WP_376810334.1">
    <property type="nucleotide sequence ID" value="NZ_JBHTAC010000060.1"/>
</dbReference>
<gene>
    <name evidence="1" type="ORF">ACFQO7_34560</name>
</gene>
<proteinExistence type="predicted"/>
<name>A0ABW2H8J2_9ACTN</name>